<comment type="caution">
    <text evidence="3">The sequence shown here is derived from an EMBL/GenBank/DDBJ whole genome shotgun (WGS) entry which is preliminary data.</text>
</comment>
<evidence type="ECO:0000313" key="3">
    <source>
        <dbReference type="EMBL" id="OQV24006.1"/>
    </source>
</evidence>
<dbReference type="SUPFAM" id="SSF50923">
    <property type="entry name" value="Hemopexin-like domain"/>
    <property type="match status" value="1"/>
</dbReference>
<evidence type="ECO:0000256" key="1">
    <source>
        <dbReference type="SAM" id="MobiDB-lite"/>
    </source>
</evidence>
<feature type="region of interest" description="Disordered" evidence="1">
    <location>
        <begin position="112"/>
        <end position="135"/>
    </location>
</feature>
<feature type="chain" id="PRO_5010721650" evidence="2">
    <location>
        <begin position="22"/>
        <end position="369"/>
    </location>
</feature>
<accession>A0A1W0X8Y5</accession>
<evidence type="ECO:0000313" key="4">
    <source>
        <dbReference type="Proteomes" id="UP000192578"/>
    </source>
</evidence>
<proteinExistence type="predicted"/>
<keyword evidence="4" id="KW-1185">Reference proteome</keyword>
<keyword evidence="2" id="KW-0732">Signal</keyword>
<dbReference type="InterPro" id="IPR036375">
    <property type="entry name" value="Hemopexin-like_dom_sf"/>
</dbReference>
<dbReference type="Proteomes" id="UP000192578">
    <property type="component" value="Unassembled WGS sequence"/>
</dbReference>
<gene>
    <name evidence="3" type="ORF">BV898_01964</name>
</gene>
<reference evidence="4" key="1">
    <citation type="submission" date="2017-01" db="EMBL/GenBank/DDBJ databases">
        <title>Comparative genomics of anhydrobiosis in the tardigrade Hypsibius dujardini.</title>
        <authorList>
            <person name="Yoshida Y."/>
            <person name="Koutsovoulos G."/>
            <person name="Laetsch D."/>
            <person name="Stevens L."/>
            <person name="Kumar S."/>
            <person name="Horikawa D."/>
            <person name="Ishino K."/>
            <person name="Komine S."/>
            <person name="Tomita M."/>
            <person name="Blaxter M."/>
            <person name="Arakawa K."/>
        </authorList>
    </citation>
    <scope>NUCLEOTIDE SEQUENCE [LARGE SCALE GENOMIC DNA]</scope>
    <source>
        <strain evidence="4">Z151</strain>
    </source>
</reference>
<name>A0A1W0X8Y5_HYPEX</name>
<evidence type="ECO:0000256" key="2">
    <source>
        <dbReference type="SAM" id="SignalP"/>
    </source>
</evidence>
<sequence>MAIYSLVAIVMVALFISVIDGAPNQKVSKPVAVPAERAAMDAALKKEIYDVARQIKQVRAKHTRTEKQMRDGFGSFEGGPPPGGGGPDLLTLLGKLQGLMALLDLLNPTTTTTAKPDAGAKPDASKPAAAAAPAPAPGLTLPQLLGIIGLLGDDANELASGHSGLNCGACDSHTEIESLIPLPDHILALSAKDAFKLEPDGTLKDTLGEPKYQAFQKLNGTPTASLRINENYYVFFGSEVALLDLKTKLPLRQMPIRELFFGVKEPVRGAFRFNEHTLVLLLDRHFVFYQPLANPPIDPRFSPQPLTVIPNGPDKIDGALEINGTNYLYGQGWLYQIAEDEMVIVDKIPLRQFGLGDGWMKCTVHKQCK</sequence>
<feature type="region of interest" description="Disordered" evidence="1">
    <location>
        <begin position="60"/>
        <end position="86"/>
    </location>
</feature>
<organism evidence="3 4">
    <name type="scientific">Hypsibius exemplaris</name>
    <name type="common">Freshwater tardigrade</name>
    <dbReference type="NCBI Taxonomy" id="2072580"/>
    <lineage>
        <taxon>Eukaryota</taxon>
        <taxon>Metazoa</taxon>
        <taxon>Ecdysozoa</taxon>
        <taxon>Tardigrada</taxon>
        <taxon>Eutardigrada</taxon>
        <taxon>Parachela</taxon>
        <taxon>Hypsibioidea</taxon>
        <taxon>Hypsibiidae</taxon>
        <taxon>Hypsibius</taxon>
    </lineage>
</organism>
<feature type="compositionally biased region" description="Low complexity" evidence="1">
    <location>
        <begin position="125"/>
        <end position="135"/>
    </location>
</feature>
<feature type="signal peptide" evidence="2">
    <location>
        <begin position="1"/>
        <end position="21"/>
    </location>
</feature>
<dbReference type="OrthoDB" id="10064952at2759"/>
<dbReference type="AlphaFoldDB" id="A0A1W0X8Y5"/>
<dbReference type="EMBL" id="MTYJ01000008">
    <property type="protein sequence ID" value="OQV24006.1"/>
    <property type="molecule type" value="Genomic_DNA"/>
</dbReference>
<protein>
    <submittedName>
        <fullName evidence="3">Uncharacterized protein</fullName>
    </submittedName>
</protein>
<dbReference type="Gene3D" id="2.110.10.10">
    <property type="entry name" value="Hemopexin-like domain"/>
    <property type="match status" value="1"/>
</dbReference>